<dbReference type="Proteomes" id="UP001165079">
    <property type="component" value="Unassembled WGS sequence"/>
</dbReference>
<organism evidence="3 4">
    <name type="scientific">Actinorhabdospora filicis</name>
    <dbReference type="NCBI Taxonomy" id="1785913"/>
    <lineage>
        <taxon>Bacteria</taxon>
        <taxon>Bacillati</taxon>
        <taxon>Actinomycetota</taxon>
        <taxon>Actinomycetes</taxon>
        <taxon>Micromonosporales</taxon>
        <taxon>Micromonosporaceae</taxon>
        <taxon>Actinorhabdospora</taxon>
    </lineage>
</organism>
<sequence>MGEGHQGPRRNGGRGRLAALHQRIPRPGGAHRPGDTLTDEATPSTDIPADASAPEALAPEPETEEIPAAVLRDRLTRANAEAAGFRVRLRELEEKLSGLDDPAEIRTALDAERAKTAALELDLARAELAAQYGLPAPVAAALNGSDRDALEAAAKTVAAHIAAAAPAALSGGLDPSTPGDDGPGDPRELARLYGPRLR</sequence>
<evidence type="ECO:0000313" key="3">
    <source>
        <dbReference type="EMBL" id="GLZ81403.1"/>
    </source>
</evidence>
<dbReference type="EMBL" id="BSTX01000005">
    <property type="protein sequence ID" value="GLZ81403.1"/>
    <property type="molecule type" value="Genomic_DNA"/>
</dbReference>
<dbReference type="AlphaFoldDB" id="A0A9W6SSS3"/>
<gene>
    <name evidence="3" type="ORF">Afil01_62100</name>
</gene>
<feature type="coiled-coil region" evidence="1">
    <location>
        <begin position="75"/>
        <end position="129"/>
    </location>
</feature>
<evidence type="ECO:0008006" key="5">
    <source>
        <dbReference type="Google" id="ProtNLM"/>
    </source>
</evidence>
<evidence type="ECO:0000256" key="1">
    <source>
        <dbReference type="SAM" id="Coils"/>
    </source>
</evidence>
<proteinExistence type="predicted"/>
<accession>A0A9W6SSS3</accession>
<feature type="region of interest" description="Disordered" evidence="2">
    <location>
        <begin position="1"/>
        <end position="63"/>
    </location>
</feature>
<evidence type="ECO:0000313" key="4">
    <source>
        <dbReference type="Proteomes" id="UP001165079"/>
    </source>
</evidence>
<comment type="caution">
    <text evidence="3">The sequence shown here is derived from an EMBL/GenBank/DDBJ whole genome shotgun (WGS) entry which is preliminary data.</text>
</comment>
<feature type="region of interest" description="Disordered" evidence="2">
    <location>
        <begin position="168"/>
        <end position="198"/>
    </location>
</feature>
<protein>
    <recommendedName>
        <fullName evidence="5">Scaffolding protein</fullName>
    </recommendedName>
</protein>
<dbReference type="RefSeq" id="WP_285666852.1">
    <property type="nucleotide sequence ID" value="NZ_BSTX01000005.1"/>
</dbReference>
<feature type="compositionally biased region" description="Low complexity" evidence="2">
    <location>
        <begin position="168"/>
        <end position="180"/>
    </location>
</feature>
<feature type="compositionally biased region" description="Low complexity" evidence="2">
    <location>
        <begin position="48"/>
        <end position="60"/>
    </location>
</feature>
<evidence type="ECO:0000256" key="2">
    <source>
        <dbReference type="SAM" id="MobiDB-lite"/>
    </source>
</evidence>
<reference evidence="3" key="1">
    <citation type="submission" date="2023-03" db="EMBL/GenBank/DDBJ databases">
        <title>Actinorhabdospora filicis NBRC 111898.</title>
        <authorList>
            <person name="Ichikawa N."/>
            <person name="Sato H."/>
            <person name="Tonouchi N."/>
        </authorList>
    </citation>
    <scope>NUCLEOTIDE SEQUENCE</scope>
    <source>
        <strain evidence="3">NBRC 111898</strain>
    </source>
</reference>
<keyword evidence="4" id="KW-1185">Reference proteome</keyword>
<name>A0A9W6SSS3_9ACTN</name>
<keyword evidence="1" id="KW-0175">Coiled coil</keyword>